<dbReference type="SMART" id="SM00233">
    <property type="entry name" value="PH"/>
    <property type="match status" value="1"/>
</dbReference>
<dbReference type="GO" id="GO:0043548">
    <property type="term" value="F:phosphatidylinositol 3-kinase binding"/>
    <property type="evidence" value="ECO:0007669"/>
    <property type="project" value="TreeGrafter"/>
</dbReference>
<proteinExistence type="predicted"/>
<gene>
    <name evidence="12" type="primary">irs1-b</name>
    <name evidence="12" type="ORF">Anas_00115</name>
</gene>
<dbReference type="PANTHER" id="PTHR10614:SF13">
    <property type="entry name" value="INSULIN RECEPTOR SUBSTRATE 1"/>
    <property type="match status" value="1"/>
</dbReference>
<evidence type="ECO:0000256" key="9">
    <source>
        <dbReference type="ARBA" id="ARBA00046145"/>
    </source>
</evidence>
<comment type="subunit">
    <text evidence="1">Bindings to phosphatidylinositol 3-kinase and SHP2.</text>
</comment>
<dbReference type="GO" id="GO:0008286">
    <property type="term" value="P:insulin receptor signaling pathway"/>
    <property type="evidence" value="ECO:0007669"/>
    <property type="project" value="InterPro"/>
</dbReference>
<dbReference type="GO" id="GO:0005829">
    <property type="term" value="C:cytosol"/>
    <property type="evidence" value="ECO:0007669"/>
    <property type="project" value="TreeGrafter"/>
</dbReference>
<keyword evidence="13" id="KW-1185">Reference proteome</keyword>
<evidence type="ECO:0000313" key="12">
    <source>
        <dbReference type="EMBL" id="KAB7507556.1"/>
    </source>
</evidence>
<feature type="region of interest" description="Disordered" evidence="10">
    <location>
        <begin position="1157"/>
        <end position="1185"/>
    </location>
</feature>
<accession>A0A5N5TN34</accession>
<feature type="region of interest" description="Disordered" evidence="10">
    <location>
        <begin position="279"/>
        <end position="325"/>
    </location>
</feature>
<feature type="region of interest" description="Disordered" evidence="10">
    <location>
        <begin position="1254"/>
        <end position="1280"/>
    </location>
</feature>
<dbReference type="InterPro" id="IPR011993">
    <property type="entry name" value="PH-like_dom_sf"/>
</dbReference>
<keyword evidence="5" id="KW-0677">Repeat</keyword>
<dbReference type="PANTHER" id="PTHR10614">
    <property type="entry name" value="INSULIN RECEPTOR SUBSTRATE"/>
    <property type="match status" value="1"/>
</dbReference>
<feature type="non-terminal residue" evidence="12">
    <location>
        <position position="1482"/>
    </location>
</feature>
<dbReference type="SMART" id="SM00310">
    <property type="entry name" value="PTBI"/>
    <property type="match status" value="1"/>
</dbReference>
<keyword evidence="4" id="KW-0341">Growth regulation</keyword>
<feature type="compositionally biased region" description="Low complexity" evidence="10">
    <location>
        <begin position="1161"/>
        <end position="1172"/>
    </location>
</feature>
<evidence type="ECO:0000256" key="6">
    <source>
        <dbReference type="ARBA" id="ARBA00022782"/>
    </source>
</evidence>
<feature type="compositionally biased region" description="Low complexity" evidence="10">
    <location>
        <begin position="988"/>
        <end position="1005"/>
    </location>
</feature>
<protein>
    <recommendedName>
        <fullName evidence="2">Insulin receptor substrate 1</fullName>
    </recommendedName>
    <alternativeName>
        <fullName evidence="8">Protein chico</fullName>
    </alternativeName>
</protein>
<dbReference type="EMBL" id="SEYY01000301">
    <property type="protein sequence ID" value="KAB7507556.1"/>
    <property type="molecule type" value="Genomic_DNA"/>
</dbReference>
<feature type="compositionally biased region" description="Low complexity" evidence="10">
    <location>
        <begin position="421"/>
        <end position="431"/>
    </location>
</feature>
<feature type="compositionally biased region" description="Polar residues" evidence="10">
    <location>
        <begin position="1015"/>
        <end position="1024"/>
    </location>
</feature>
<evidence type="ECO:0000313" key="13">
    <source>
        <dbReference type="Proteomes" id="UP000326759"/>
    </source>
</evidence>
<feature type="compositionally biased region" description="Low complexity" evidence="10">
    <location>
        <begin position="1369"/>
        <end position="1422"/>
    </location>
</feature>
<keyword evidence="6" id="KW-0221">Differentiation</keyword>
<feature type="compositionally biased region" description="Polar residues" evidence="10">
    <location>
        <begin position="903"/>
        <end position="913"/>
    </location>
</feature>
<dbReference type="Pfam" id="PF00169">
    <property type="entry name" value="PH"/>
    <property type="match status" value="1"/>
</dbReference>
<dbReference type="SMART" id="SM01244">
    <property type="entry name" value="IRS"/>
    <property type="match status" value="1"/>
</dbReference>
<evidence type="ECO:0000256" key="5">
    <source>
        <dbReference type="ARBA" id="ARBA00022737"/>
    </source>
</evidence>
<evidence type="ECO:0000256" key="4">
    <source>
        <dbReference type="ARBA" id="ARBA00022604"/>
    </source>
</evidence>
<dbReference type="GO" id="GO:0005886">
    <property type="term" value="C:plasma membrane"/>
    <property type="evidence" value="ECO:0007669"/>
    <property type="project" value="TreeGrafter"/>
</dbReference>
<keyword evidence="7" id="KW-0896">Oogenesis</keyword>
<feature type="region of interest" description="Disordered" evidence="10">
    <location>
        <begin position="1292"/>
        <end position="1319"/>
    </location>
</feature>
<feature type="compositionally biased region" description="Basic residues" evidence="10">
    <location>
        <begin position="935"/>
        <end position="954"/>
    </location>
</feature>
<evidence type="ECO:0000259" key="11">
    <source>
        <dbReference type="PROSITE" id="PS50003"/>
    </source>
</evidence>
<evidence type="ECO:0000256" key="2">
    <source>
        <dbReference type="ARBA" id="ARBA00015710"/>
    </source>
</evidence>
<evidence type="ECO:0000256" key="7">
    <source>
        <dbReference type="ARBA" id="ARBA00022943"/>
    </source>
</evidence>
<feature type="compositionally biased region" description="Basic and acidic residues" evidence="10">
    <location>
        <begin position="714"/>
        <end position="733"/>
    </location>
</feature>
<feature type="compositionally biased region" description="Polar residues" evidence="10">
    <location>
        <begin position="964"/>
        <end position="980"/>
    </location>
</feature>
<feature type="domain" description="PH" evidence="11">
    <location>
        <begin position="46"/>
        <end position="150"/>
    </location>
</feature>
<keyword evidence="12" id="KW-0675">Receptor</keyword>
<organism evidence="12 13">
    <name type="scientific">Armadillidium nasatum</name>
    <dbReference type="NCBI Taxonomy" id="96803"/>
    <lineage>
        <taxon>Eukaryota</taxon>
        <taxon>Metazoa</taxon>
        <taxon>Ecdysozoa</taxon>
        <taxon>Arthropoda</taxon>
        <taxon>Crustacea</taxon>
        <taxon>Multicrustacea</taxon>
        <taxon>Malacostraca</taxon>
        <taxon>Eumalacostraca</taxon>
        <taxon>Peracarida</taxon>
        <taxon>Isopoda</taxon>
        <taxon>Oniscidea</taxon>
        <taxon>Crinocheta</taxon>
        <taxon>Armadillidiidae</taxon>
        <taxon>Armadillidium</taxon>
    </lineage>
</organism>
<comment type="function">
    <text evidence="9">Activates phosphatidylinositol 3-kinase when bound to the regulatory p85 subunit. May mediate the control of various cellular processes by insulin-like peptides. When phosphorylated by the insulin receptor binds specifically to various cellular proteins containing SH2 domains. Involved in control of cell proliferation, cell size, and body and organ growth throughout development. Also has a role in a signaling pathway controlling the physiological response required to endure periods of low nutrient conditions. Insulin/insulin-like growth factor (IGF) signaling pathway has a role in regulating aging and is necessary in the ovary for vitellogenic maturation.</text>
</comment>
<feature type="region of interest" description="Disordered" evidence="10">
    <location>
        <begin position="485"/>
        <end position="544"/>
    </location>
</feature>
<feature type="compositionally biased region" description="Low complexity" evidence="10">
    <location>
        <begin position="1043"/>
        <end position="1052"/>
    </location>
</feature>
<dbReference type="Proteomes" id="UP000326759">
    <property type="component" value="Unassembled WGS sequence"/>
</dbReference>
<feature type="compositionally biased region" description="Gly residues" evidence="10">
    <location>
        <begin position="885"/>
        <end position="894"/>
    </location>
</feature>
<dbReference type="Pfam" id="PF02174">
    <property type="entry name" value="IRS"/>
    <property type="match status" value="1"/>
</dbReference>
<evidence type="ECO:0000256" key="1">
    <source>
        <dbReference type="ARBA" id="ARBA00011440"/>
    </source>
</evidence>
<feature type="region of interest" description="Disordered" evidence="10">
    <location>
        <begin position="867"/>
        <end position="1072"/>
    </location>
</feature>
<feature type="compositionally biased region" description="Polar residues" evidence="10">
    <location>
        <begin position="432"/>
        <end position="456"/>
    </location>
</feature>
<dbReference type="OrthoDB" id="946068at2759"/>
<feature type="region of interest" description="Disordered" evidence="10">
    <location>
        <begin position="420"/>
        <end position="456"/>
    </location>
</feature>
<comment type="caution">
    <text evidence="12">The sequence shown here is derived from an EMBL/GenBank/DDBJ whole genome shotgun (WGS) entry which is preliminary data.</text>
</comment>
<reference evidence="12 13" key="1">
    <citation type="journal article" date="2019" name="PLoS Biol.">
        <title>Sex chromosomes control vertical transmission of feminizing Wolbachia symbionts in an isopod.</title>
        <authorList>
            <person name="Becking T."/>
            <person name="Chebbi M.A."/>
            <person name="Giraud I."/>
            <person name="Moumen B."/>
            <person name="Laverre T."/>
            <person name="Caubet Y."/>
            <person name="Peccoud J."/>
            <person name="Gilbert C."/>
            <person name="Cordaux R."/>
        </authorList>
    </citation>
    <scope>NUCLEOTIDE SEQUENCE [LARGE SCALE GENOMIC DNA]</scope>
    <source>
        <strain evidence="12">ANa2</strain>
        <tissue evidence="12">Whole body excluding digestive tract and cuticle</tissue>
    </source>
</reference>
<evidence type="ECO:0000256" key="10">
    <source>
        <dbReference type="SAM" id="MobiDB-lite"/>
    </source>
</evidence>
<keyword evidence="3" id="KW-0597">Phosphoprotein</keyword>
<dbReference type="SUPFAM" id="SSF50729">
    <property type="entry name" value="PH domain-like"/>
    <property type="match status" value="2"/>
</dbReference>
<dbReference type="InterPro" id="IPR001849">
    <property type="entry name" value="PH_domain"/>
</dbReference>
<feature type="region of interest" description="Disordered" evidence="10">
    <location>
        <begin position="714"/>
        <end position="812"/>
    </location>
</feature>
<evidence type="ECO:0000256" key="3">
    <source>
        <dbReference type="ARBA" id="ARBA00022553"/>
    </source>
</evidence>
<dbReference type="InterPro" id="IPR002404">
    <property type="entry name" value="IRS_PTB"/>
</dbReference>
<dbReference type="PRINTS" id="PR00628">
    <property type="entry name" value="INSULINRSI"/>
</dbReference>
<dbReference type="InterPro" id="IPR039011">
    <property type="entry name" value="IRS"/>
</dbReference>
<dbReference type="Gene3D" id="2.30.29.30">
    <property type="entry name" value="Pleckstrin-homology domain (PH domain)/Phosphotyrosine-binding domain (PTB)"/>
    <property type="match status" value="2"/>
</dbReference>
<feature type="compositionally biased region" description="Low complexity" evidence="10">
    <location>
        <begin position="528"/>
        <end position="539"/>
    </location>
</feature>
<name>A0A5N5TN34_9CRUS</name>
<dbReference type="GO" id="GO:0048477">
    <property type="term" value="P:oogenesis"/>
    <property type="evidence" value="ECO:0007669"/>
    <property type="project" value="UniProtKB-KW"/>
</dbReference>
<dbReference type="PROSITE" id="PS50003">
    <property type="entry name" value="PH_DOMAIN"/>
    <property type="match status" value="1"/>
</dbReference>
<feature type="region of interest" description="Disordered" evidence="10">
    <location>
        <begin position="1369"/>
        <end position="1463"/>
    </location>
</feature>
<evidence type="ECO:0000256" key="8">
    <source>
        <dbReference type="ARBA" id="ARBA00033282"/>
    </source>
</evidence>
<sequence>MQQKILLSHYSFNGLSFITLIEKTMAFFFHGNSQKSQSTSVDIEDHVVKKGNLTKKKNMKTRYYVLKSESDDLPARLECYESEEKFLKGNQPKKKYILKDCFNISNISRKTDKNDQHIIALYINKDCISLLAENEEDMQNWVKLLKFHKNSNPHYPNLKIEYEHVWQVEVLPRSLALNQELTGQHFLCLTNWFLSLVRVSDPSIKKEFQLSSIRKCGTYDQFFLLVLGRYSGIGSGELFLQTEDSFIAQNIYHSVCSAMSNFGQMMHSSDGNIRQRTISDPQSEFPMGEGRVRSDSVPSSRKNIPNRKGQICSSHDKIQHQTSETQDNIRFSSRFEGFSNQIPDRNTSDTGDNPSNYLNMNLPRGTLGDSQENSDMYVEINKELEIGERHAPAVLNIPSRTNPSSHTEVLSNVCSALQNMSSPVSPSSVGSMTQWRTSSVGTPSPSQTSSAAHSRNASLLEESYVPMTSPGSQGPHISFANTDTSSQYIEMGPGPSANITQTERPRSISTPTPIPSPSDEDSCETFNSGSSSCASGTPSDTRIHDLAGEERGDTAYSYGGIWGNSLSPNYIEDNDCVGGPRPLRTNSVGSKPDQFKRKNRLDSAVPVGESARVRAFSVGSRVSLKLGVGRHGCGSAHHGAEHPTGGLGEIFPSIKEYGKQAKSKSTSAPMLGVSPISHSWSGTPGVHFRGLAQNRNFLRESNLMELDFSKNKSCDYIPSEDKDKERKTNKDRLWSLNPVTGNRYRSNSKSSGGSSHGAREKRTSESESSSRGLDIPYLPNDRNDYQELDFTPSPRSTNSDHMKGYLPMHPPHLSSSLKTTSEFIIEKRAPRTSSFNESTHDMSSSLSSCASNDGYVDMTRGGASNGALTIASSSSSSNSINTPPIGGGGGGGGSRTRRTSSGIFTSVTSSQELPSPMEDLMKDEEIEACLGELKKSKKKGSKRRSFRDSSKKKKNDSGGGDSPEVQSKSKSQGPFATLTNLIIRKPNSSSSASSSSHKTPLSPKGSPLPPKVNKDSSPFSSLTRSKSKGMDLFSEIGEERESSSLSEDIIASSPPPPISPQNSSRRRTLGGLEISPIPPYSVYKGDEKMLLSPLEGKLIRQGSTNSEVTTTEEKRKSAYSNLDDLTCSAGSLPSLNIIQKGVTNTTKPVNFVESRNYVNMQPGSSSPQLSPPATDSSSPKPSFENLKLTVVTKPPPTDNYMMMDGGEQVKETHVPSLPSAVAKRPEIPPTLLSNHSQRPVTLAAFEKLSLKEEKPLATGVSTERSRSHSGPGAPEGTKGIILKKADDERASSACSSPISYSPPTSPTLGSVSSMSSLSEGGLSSASSTCTVVNVGLKHSSSASNASKSSSLSTTTTIVITNTTASLTTTSTASTVTSGTSQLSAPEPSSSTSCSSSDSQKPSSSLSATKNVPAAAAAAVAKPSNEDESLNYVALDLGKNRSNKSPSPRMASKNFYSAKKSNSDDVPLSYVEIDFKKSEGLRN</sequence>
<dbReference type="GO" id="GO:0005158">
    <property type="term" value="F:insulin receptor binding"/>
    <property type="evidence" value="ECO:0007669"/>
    <property type="project" value="InterPro"/>
</dbReference>